<dbReference type="PROSITE" id="PS50213">
    <property type="entry name" value="FAS1"/>
    <property type="match status" value="1"/>
</dbReference>
<gene>
    <name evidence="5" type="ORF">OSB04_026070</name>
</gene>
<evidence type="ECO:0000256" key="1">
    <source>
        <dbReference type="ARBA" id="ARBA00007843"/>
    </source>
</evidence>
<protein>
    <recommendedName>
        <fullName evidence="4">FAS1 domain-containing protein</fullName>
    </recommendedName>
</protein>
<comment type="caution">
    <text evidence="5">The sequence shown here is derived from an EMBL/GenBank/DDBJ whole genome shotgun (WGS) entry which is preliminary data.</text>
</comment>
<proteinExistence type="inferred from homology"/>
<dbReference type="PANTHER" id="PTHR36069">
    <property type="entry name" value="EXPRESSED PROTEIN-RELATED"/>
    <property type="match status" value="1"/>
</dbReference>
<comment type="similarity">
    <text evidence="1">Belongs to the fasciclin-like AGP family.</text>
</comment>
<keyword evidence="3" id="KW-0732">Signal</keyword>
<feature type="region of interest" description="Disordered" evidence="2">
    <location>
        <begin position="175"/>
        <end position="200"/>
    </location>
</feature>
<dbReference type="InterPro" id="IPR000782">
    <property type="entry name" value="FAS1_domain"/>
</dbReference>
<dbReference type="PANTHER" id="PTHR36069:SF1">
    <property type="entry name" value="EXPRESSED PROTEIN"/>
    <property type="match status" value="1"/>
</dbReference>
<accession>A0AA38SAR4</accession>
<feature type="chain" id="PRO_5041220940" description="FAS1 domain-containing protein" evidence="3">
    <location>
        <begin position="18"/>
        <end position="263"/>
    </location>
</feature>
<evidence type="ECO:0000256" key="3">
    <source>
        <dbReference type="SAM" id="SignalP"/>
    </source>
</evidence>
<dbReference type="Gene3D" id="2.30.180.10">
    <property type="entry name" value="FAS1 domain"/>
    <property type="match status" value="1"/>
</dbReference>
<evidence type="ECO:0000256" key="2">
    <source>
        <dbReference type="SAM" id="MobiDB-lite"/>
    </source>
</evidence>
<dbReference type="AlphaFoldDB" id="A0AA38SAR4"/>
<dbReference type="InterPro" id="IPR053339">
    <property type="entry name" value="FAS1_domain_protein"/>
</dbReference>
<sequence>MAALMIMALLIVSSVVGSPSGNKDILVAIEEMERANYFTFVMLINMIPPNLFQGNVTFLMPSDRSLSRAMIPAQNSVVDLLLHHSIPSPLLFDHLLHLPTNSMLPTSNPDLMLKVSNSGRRSFFLGNVKIVSPNICTNGYSVRCHGIDGVISIDKPQLASPITCPRVASAAAPLLAPSSPSPSPSPAPASDPPHGAAYETSVGGRPGMDLALTTCVAFVWLLYTKLDFTVFSIYKFVMFISLNNKASEPEVDGMIQFHDDDVD</sequence>
<evidence type="ECO:0000313" key="6">
    <source>
        <dbReference type="Proteomes" id="UP001172457"/>
    </source>
</evidence>
<keyword evidence="6" id="KW-1185">Reference proteome</keyword>
<dbReference type="InterPro" id="IPR036378">
    <property type="entry name" value="FAS1_dom_sf"/>
</dbReference>
<name>A0AA38SAR4_9ASTR</name>
<organism evidence="5 6">
    <name type="scientific">Centaurea solstitialis</name>
    <name type="common">yellow star-thistle</name>
    <dbReference type="NCBI Taxonomy" id="347529"/>
    <lineage>
        <taxon>Eukaryota</taxon>
        <taxon>Viridiplantae</taxon>
        <taxon>Streptophyta</taxon>
        <taxon>Embryophyta</taxon>
        <taxon>Tracheophyta</taxon>
        <taxon>Spermatophyta</taxon>
        <taxon>Magnoliopsida</taxon>
        <taxon>eudicotyledons</taxon>
        <taxon>Gunneridae</taxon>
        <taxon>Pentapetalae</taxon>
        <taxon>asterids</taxon>
        <taxon>campanulids</taxon>
        <taxon>Asterales</taxon>
        <taxon>Asteraceae</taxon>
        <taxon>Carduoideae</taxon>
        <taxon>Cardueae</taxon>
        <taxon>Centaureinae</taxon>
        <taxon>Centaurea</taxon>
    </lineage>
</organism>
<dbReference type="SMART" id="SM00554">
    <property type="entry name" value="FAS1"/>
    <property type="match status" value="1"/>
</dbReference>
<feature type="domain" description="FAS1" evidence="4">
    <location>
        <begin position="22"/>
        <end position="151"/>
    </location>
</feature>
<dbReference type="SUPFAM" id="SSF82153">
    <property type="entry name" value="FAS1 domain"/>
    <property type="match status" value="1"/>
</dbReference>
<feature type="signal peptide" evidence="3">
    <location>
        <begin position="1"/>
        <end position="17"/>
    </location>
</feature>
<dbReference type="Proteomes" id="UP001172457">
    <property type="component" value="Chromosome 7"/>
</dbReference>
<dbReference type="EMBL" id="JARYMX010000007">
    <property type="protein sequence ID" value="KAJ9539564.1"/>
    <property type="molecule type" value="Genomic_DNA"/>
</dbReference>
<dbReference type="Pfam" id="PF02469">
    <property type="entry name" value="Fasciclin"/>
    <property type="match status" value="1"/>
</dbReference>
<evidence type="ECO:0000259" key="4">
    <source>
        <dbReference type="PROSITE" id="PS50213"/>
    </source>
</evidence>
<feature type="non-terminal residue" evidence="5">
    <location>
        <position position="1"/>
    </location>
</feature>
<evidence type="ECO:0000313" key="5">
    <source>
        <dbReference type="EMBL" id="KAJ9539564.1"/>
    </source>
</evidence>
<feature type="compositionally biased region" description="Pro residues" evidence="2">
    <location>
        <begin position="179"/>
        <end position="191"/>
    </location>
</feature>
<reference evidence="5" key="1">
    <citation type="submission" date="2023-03" db="EMBL/GenBank/DDBJ databases">
        <title>Chromosome-scale reference genome and RAD-based genetic map of yellow starthistle (Centaurea solstitialis) reveal putative structural variation and QTLs associated with invader traits.</title>
        <authorList>
            <person name="Reatini B."/>
            <person name="Cang F.A."/>
            <person name="Jiang Q."/>
            <person name="Mckibben M.T.W."/>
            <person name="Barker M.S."/>
            <person name="Rieseberg L.H."/>
            <person name="Dlugosch K.M."/>
        </authorList>
    </citation>
    <scope>NUCLEOTIDE SEQUENCE</scope>
    <source>
        <strain evidence="5">CAN-66</strain>
        <tissue evidence="5">Leaf</tissue>
    </source>
</reference>